<dbReference type="EMBL" id="JAATJJ010000001">
    <property type="protein sequence ID" value="NJB70419.1"/>
    <property type="molecule type" value="Genomic_DNA"/>
</dbReference>
<comment type="caution">
    <text evidence="1">The sequence shown here is derived from an EMBL/GenBank/DDBJ whole genome shotgun (WGS) entry which is preliminary data.</text>
</comment>
<organism evidence="1 2">
    <name type="scientific">Saonia flava</name>
    <dbReference type="NCBI Taxonomy" id="523696"/>
    <lineage>
        <taxon>Bacteria</taxon>
        <taxon>Pseudomonadati</taxon>
        <taxon>Bacteroidota</taxon>
        <taxon>Flavobacteriia</taxon>
        <taxon>Flavobacteriales</taxon>
        <taxon>Flavobacteriaceae</taxon>
        <taxon>Saonia</taxon>
    </lineage>
</organism>
<dbReference type="AlphaFoldDB" id="A0A846R0L9"/>
<sequence length="41" mass="4684">MQKMIGRMNIAVYPIGVAVLMVKELKQPLFAEEKITFMSNL</sequence>
<protein>
    <submittedName>
        <fullName evidence="1">Uncharacterized protein</fullName>
    </submittedName>
</protein>
<reference evidence="1 2" key="1">
    <citation type="submission" date="2020-03" db="EMBL/GenBank/DDBJ databases">
        <title>Genomic Encyclopedia of Type Strains, Phase IV (KMG-IV): sequencing the most valuable type-strain genomes for metagenomic binning, comparative biology and taxonomic classification.</title>
        <authorList>
            <person name="Goeker M."/>
        </authorList>
    </citation>
    <scope>NUCLEOTIDE SEQUENCE [LARGE SCALE GENOMIC DNA]</scope>
    <source>
        <strain evidence="1 2">DSM 29762</strain>
    </source>
</reference>
<keyword evidence="2" id="KW-1185">Reference proteome</keyword>
<name>A0A846R0L9_9FLAO</name>
<proteinExistence type="predicted"/>
<accession>A0A846R0L9</accession>
<gene>
    <name evidence="1" type="ORF">GGR42_000881</name>
</gene>
<dbReference type="Proteomes" id="UP000590442">
    <property type="component" value="Unassembled WGS sequence"/>
</dbReference>
<evidence type="ECO:0000313" key="1">
    <source>
        <dbReference type="EMBL" id="NJB70419.1"/>
    </source>
</evidence>
<evidence type="ECO:0000313" key="2">
    <source>
        <dbReference type="Proteomes" id="UP000590442"/>
    </source>
</evidence>